<evidence type="ECO:0000313" key="6">
    <source>
        <dbReference type="Proteomes" id="UP001367508"/>
    </source>
</evidence>
<dbReference type="InterPro" id="IPR002035">
    <property type="entry name" value="VWF_A"/>
</dbReference>
<feature type="compositionally biased region" description="Basic and acidic residues" evidence="2">
    <location>
        <begin position="228"/>
        <end position="239"/>
    </location>
</feature>
<dbReference type="CDD" id="cd23114">
    <property type="entry name" value="RING-H2_WAVH2"/>
    <property type="match status" value="1"/>
</dbReference>
<reference evidence="5 6" key="1">
    <citation type="submission" date="2024-01" db="EMBL/GenBank/DDBJ databases">
        <title>The genomes of 5 underutilized Papilionoideae crops provide insights into root nodulation and disease resistanc.</title>
        <authorList>
            <person name="Jiang F."/>
        </authorList>
    </citation>
    <scope>NUCLEOTIDE SEQUENCE [LARGE SCALE GENOMIC DNA]</scope>
    <source>
        <strain evidence="5">LVBAO_FW01</strain>
        <tissue evidence="5">Leaves</tissue>
    </source>
</reference>
<accession>A0AAN9KZ83</accession>
<organism evidence="5 6">
    <name type="scientific">Canavalia gladiata</name>
    <name type="common">Sword bean</name>
    <name type="synonym">Dolichos gladiatus</name>
    <dbReference type="NCBI Taxonomy" id="3824"/>
    <lineage>
        <taxon>Eukaryota</taxon>
        <taxon>Viridiplantae</taxon>
        <taxon>Streptophyta</taxon>
        <taxon>Embryophyta</taxon>
        <taxon>Tracheophyta</taxon>
        <taxon>Spermatophyta</taxon>
        <taxon>Magnoliopsida</taxon>
        <taxon>eudicotyledons</taxon>
        <taxon>Gunneridae</taxon>
        <taxon>Pentapetalae</taxon>
        <taxon>rosids</taxon>
        <taxon>fabids</taxon>
        <taxon>Fabales</taxon>
        <taxon>Fabaceae</taxon>
        <taxon>Papilionoideae</taxon>
        <taxon>50 kb inversion clade</taxon>
        <taxon>NPAAA clade</taxon>
        <taxon>indigoferoid/millettioid clade</taxon>
        <taxon>Phaseoleae</taxon>
        <taxon>Canavalia</taxon>
    </lineage>
</organism>
<comment type="caution">
    <text evidence="5">The sequence shown here is derived from an EMBL/GenBank/DDBJ whole genome shotgun (WGS) entry which is preliminary data.</text>
</comment>
<dbReference type="CDD" id="cd01466">
    <property type="entry name" value="vWA_C3HC4_type"/>
    <property type="match status" value="1"/>
</dbReference>
<feature type="region of interest" description="Disordered" evidence="2">
    <location>
        <begin position="228"/>
        <end position="250"/>
    </location>
</feature>
<dbReference type="PROSITE" id="PS50234">
    <property type="entry name" value="VWFA"/>
    <property type="match status" value="1"/>
</dbReference>
<dbReference type="InterPro" id="IPR032838">
    <property type="entry name" value="Vwaint_dom"/>
</dbReference>
<feature type="region of interest" description="Disordered" evidence="2">
    <location>
        <begin position="681"/>
        <end position="705"/>
    </location>
</feature>
<dbReference type="Proteomes" id="UP001367508">
    <property type="component" value="Unassembled WGS sequence"/>
</dbReference>
<dbReference type="Pfam" id="PF17123">
    <property type="entry name" value="zf-RING_11"/>
    <property type="match status" value="1"/>
</dbReference>
<dbReference type="Gene3D" id="3.30.40.10">
    <property type="entry name" value="Zinc/RING finger domain, C3HC4 (zinc finger)"/>
    <property type="match status" value="1"/>
</dbReference>
<evidence type="ECO:0000256" key="1">
    <source>
        <dbReference type="PROSITE-ProRule" id="PRU00175"/>
    </source>
</evidence>
<dbReference type="PANTHER" id="PTHR10579">
    <property type="entry name" value="CALCIUM-ACTIVATED CHLORIDE CHANNEL REGULATOR"/>
    <property type="match status" value="1"/>
</dbReference>
<feature type="compositionally biased region" description="Polar residues" evidence="2">
    <location>
        <begin position="681"/>
        <end position="691"/>
    </location>
</feature>
<evidence type="ECO:0000259" key="3">
    <source>
        <dbReference type="PROSITE" id="PS50089"/>
    </source>
</evidence>
<dbReference type="AlphaFoldDB" id="A0AAN9KZ83"/>
<keyword evidence="1" id="KW-0862">Zinc</keyword>
<dbReference type="Gene3D" id="3.40.50.410">
    <property type="entry name" value="von Willebrand factor, type A domain"/>
    <property type="match status" value="1"/>
</dbReference>
<dbReference type="InterPro" id="IPR036465">
    <property type="entry name" value="vWFA_dom_sf"/>
</dbReference>
<feature type="region of interest" description="Disordered" evidence="2">
    <location>
        <begin position="43"/>
        <end position="70"/>
    </location>
</feature>
<dbReference type="GO" id="GO:0008270">
    <property type="term" value="F:zinc ion binding"/>
    <property type="evidence" value="ECO:0007669"/>
    <property type="project" value="UniProtKB-KW"/>
</dbReference>
<proteinExistence type="predicted"/>
<protein>
    <submittedName>
        <fullName evidence="5">Uncharacterized protein</fullName>
    </submittedName>
</protein>
<evidence type="ECO:0000313" key="5">
    <source>
        <dbReference type="EMBL" id="KAK7324928.1"/>
    </source>
</evidence>
<dbReference type="SUPFAM" id="SSF53300">
    <property type="entry name" value="vWA-like"/>
    <property type="match status" value="1"/>
</dbReference>
<name>A0AAN9KZ83_CANGL</name>
<keyword evidence="1" id="KW-0863">Zinc-finger</keyword>
<dbReference type="InterPro" id="IPR013083">
    <property type="entry name" value="Znf_RING/FYVE/PHD"/>
</dbReference>
<dbReference type="InterPro" id="IPR001841">
    <property type="entry name" value="Znf_RING"/>
</dbReference>
<dbReference type="Pfam" id="PF14624">
    <property type="entry name" value="Vwaint"/>
    <property type="match status" value="1"/>
</dbReference>
<feature type="compositionally biased region" description="Low complexity" evidence="2">
    <location>
        <begin position="53"/>
        <end position="66"/>
    </location>
</feature>
<evidence type="ECO:0000256" key="2">
    <source>
        <dbReference type="SAM" id="MobiDB-lite"/>
    </source>
</evidence>
<dbReference type="Pfam" id="PF00092">
    <property type="entry name" value="VWA"/>
    <property type="match status" value="1"/>
</dbReference>
<dbReference type="SMART" id="SM00184">
    <property type="entry name" value="RING"/>
    <property type="match status" value="1"/>
</dbReference>
<keyword evidence="6" id="KW-1185">Reference proteome</keyword>
<sequence>MGSKWRRVKLAIGINTCVQVPKTLELDHSSSSFTSATAVSNHVSPSADASGYRSITSTTSSSGLRLSRSKSRSSKGTCAICLNTMKPGQGHAIFTAECSHSFHFKCITSNVKHGNQICPVCRSKWKEVPFQSPVSSFSHNISEINREAWTRRIPTQQNSSLENVPQPAIFDDDEMLDQQSSVTHYMNEDYHNIINAMEIKTYPEISAVSKSASHDNFAVLIHLKAPPRPERKQTVDRNNTESSSPSAQASRAPVDLVTVLDVSGSMSGTKLALLKRAMSFVIENLSSLDRLSVVAFSSTARRVFPLRRMTDAGKEQALQAVNSLVSGGGTSIGEGLKKGVKVFAERRWKNPVGSIILLSDGQDTCRSNGMPHVELQTYCRSLVPNSIHRHNCLGLHIPVHAFGFGVDHDAPLMHSVSEISGGTFSFVEAEDVIQDAFAQCLGGLLSVVVQQVQLEVQCVHPCLQLSSVKAGSYLTSLNDNARMATIKVGDLYAEEEKDFLVTVNIPVDESSNEMPLLMVRGLYRNPITNEMMSLGGSSQVKIERPYVIKGVVVSIEVDKQRNRFQAAEAMSEARVKAERGDLAAAVCVLERCREALSETVSAKAGDQLCVALSAELKEMQQRMANQHVYEHSGRGYVLSSVSSHSGQRATARGDSTQSTTFVHAYRTPSMVDMVTRSQTMLLRTPHSSSAPRTARSYSDRQRRKS</sequence>
<dbReference type="SUPFAM" id="SSF57850">
    <property type="entry name" value="RING/U-box"/>
    <property type="match status" value="1"/>
</dbReference>
<dbReference type="InterPro" id="IPR051266">
    <property type="entry name" value="CLCR"/>
</dbReference>
<dbReference type="PROSITE" id="PS50089">
    <property type="entry name" value="ZF_RING_2"/>
    <property type="match status" value="1"/>
</dbReference>
<feature type="domain" description="VWFA" evidence="4">
    <location>
        <begin position="255"/>
        <end position="448"/>
    </location>
</feature>
<dbReference type="PANTHER" id="PTHR10579:SF158">
    <property type="entry name" value="RETROELEMENT POL POLYPROTEIN-LIKE"/>
    <property type="match status" value="1"/>
</dbReference>
<dbReference type="SMART" id="SM00327">
    <property type="entry name" value="VWA"/>
    <property type="match status" value="1"/>
</dbReference>
<gene>
    <name evidence="5" type="ORF">VNO77_28880</name>
</gene>
<keyword evidence="1" id="KW-0479">Metal-binding</keyword>
<evidence type="ECO:0000259" key="4">
    <source>
        <dbReference type="PROSITE" id="PS50234"/>
    </source>
</evidence>
<feature type="region of interest" description="Disordered" evidence="2">
    <location>
        <begin position="640"/>
        <end position="661"/>
    </location>
</feature>
<dbReference type="EMBL" id="JAYMYQ010000006">
    <property type="protein sequence ID" value="KAK7324928.1"/>
    <property type="molecule type" value="Genomic_DNA"/>
</dbReference>
<feature type="domain" description="RING-type" evidence="3">
    <location>
        <begin position="78"/>
        <end position="122"/>
    </location>
</feature>